<dbReference type="EMBL" id="OX451736">
    <property type="protein sequence ID" value="CAI8591358.1"/>
    <property type="molecule type" value="Genomic_DNA"/>
</dbReference>
<dbReference type="InterPro" id="IPR018502">
    <property type="entry name" value="Annexin_repeat"/>
</dbReference>
<dbReference type="SUPFAM" id="SSF47874">
    <property type="entry name" value="Annexin"/>
    <property type="match status" value="1"/>
</dbReference>
<dbReference type="Pfam" id="PF00191">
    <property type="entry name" value="Annexin"/>
    <property type="match status" value="1"/>
</dbReference>
<keyword evidence="2" id="KW-0041">Annexin</keyword>
<dbReference type="PANTHER" id="PTHR10502">
    <property type="entry name" value="ANNEXIN"/>
    <property type="match status" value="1"/>
</dbReference>
<evidence type="ECO:0000256" key="1">
    <source>
        <dbReference type="ARBA" id="ARBA00022737"/>
    </source>
</evidence>
<dbReference type="GO" id="GO:0009408">
    <property type="term" value="P:response to heat"/>
    <property type="evidence" value="ECO:0007669"/>
    <property type="project" value="TreeGrafter"/>
</dbReference>
<keyword evidence="1" id="KW-0677">Repeat</keyword>
<evidence type="ECO:0000313" key="4">
    <source>
        <dbReference type="Proteomes" id="UP001157006"/>
    </source>
</evidence>
<dbReference type="Proteomes" id="UP001157006">
    <property type="component" value="Chromosome 1L"/>
</dbReference>
<dbReference type="GO" id="GO:0009414">
    <property type="term" value="P:response to water deprivation"/>
    <property type="evidence" value="ECO:0007669"/>
    <property type="project" value="TreeGrafter"/>
</dbReference>
<organism evidence="3 4">
    <name type="scientific">Vicia faba</name>
    <name type="common">Broad bean</name>
    <name type="synonym">Faba vulgaris</name>
    <dbReference type="NCBI Taxonomy" id="3906"/>
    <lineage>
        <taxon>Eukaryota</taxon>
        <taxon>Viridiplantae</taxon>
        <taxon>Streptophyta</taxon>
        <taxon>Embryophyta</taxon>
        <taxon>Tracheophyta</taxon>
        <taxon>Spermatophyta</taxon>
        <taxon>Magnoliopsida</taxon>
        <taxon>eudicotyledons</taxon>
        <taxon>Gunneridae</taxon>
        <taxon>Pentapetalae</taxon>
        <taxon>rosids</taxon>
        <taxon>fabids</taxon>
        <taxon>Fabales</taxon>
        <taxon>Fabaceae</taxon>
        <taxon>Papilionoideae</taxon>
        <taxon>50 kb inversion clade</taxon>
        <taxon>NPAAA clade</taxon>
        <taxon>Hologalegina</taxon>
        <taxon>IRL clade</taxon>
        <taxon>Fabeae</taxon>
        <taxon>Vicia</taxon>
    </lineage>
</organism>
<dbReference type="PANTHER" id="PTHR10502:SF220">
    <property type="entry name" value="ANNEXIN D2"/>
    <property type="match status" value="1"/>
</dbReference>
<dbReference type="GO" id="GO:0005544">
    <property type="term" value="F:calcium-dependent phospholipid binding"/>
    <property type="evidence" value="ECO:0007669"/>
    <property type="project" value="InterPro"/>
</dbReference>
<dbReference type="Gene3D" id="1.10.220.10">
    <property type="entry name" value="Annexin"/>
    <property type="match status" value="1"/>
</dbReference>
<accession>A0AAV0Z2Z3</accession>
<keyword evidence="4" id="KW-1185">Reference proteome</keyword>
<evidence type="ECO:0000313" key="3">
    <source>
        <dbReference type="EMBL" id="CAI8591358.1"/>
    </source>
</evidence>
<reference evidence="3 4" key="1">
    <citation type="submission" date="2023-01" db="EMBL/GenBank/DDBJ databases">
        <authorList>
            <person name="Kreplak J."/>
        </authorList>
    </citation>
    <scope>NUCLEOTIDE SEQUENCE [LARGE SCALE GENOMIC DNA]</scope>
</reference>
<dbReference type="GO" id="GO:0009409">
    <property type="term" value="P:response to cold"/>
    <property type="evidence" value="ECO:0007669"/>
    <property type="project" value="TreeGrafter"/>
</dbReference>
<sequence length="178" mass="20534">MSLDTVDTIKVSIIKVLMNWGSLSKLGVGEIDFVLCSSRFYQTRLMNFMRNLEVGIPSLLEDGINFLVCIGEYVILEVKILHQFYSVKRQKVSMNNDQHVQSLCRKGWGTNKGQMISILTHENAAQCKSIRETYAQIHRENLLKHLDRELSSDFEKDVLLWKLPPQDLHTKLARQISL</sequence>
<dbReference type="GO" id="GO:0005886">
    <property type="term" value="C:plasma membrane"/>
    <property type="evidence" value="ECO:0007669"/>
    <property type="project" value="TreeGrafter"/>
</dbReference>
<evidence type="ECO:0000256" key="2">
    <source>
        <dbReference type="ARBA" id="ARBA00023216"/>
    </source>
</evidence>
<gene>
    <name evidence="3" type="ORF">VFH_I483880</name>
</gene>
<dbReference type="InterPro" id="IPR037104">
    <property type="entry name" value="Annexin_sf"/>
</dbReference>
<name>A0AAV0Z2Z3_VICFA</name>
<dbReference type="GO" id="GO:0009651">
    <property type="term" value="P:response to salt stress"/>
    <property type="evidence" value="ECO:0007669"/>
    <property type="project" value="TreeGrafter"/>
</dbReference>
<protein>
    <submittedName>
        <fullName evidence="3">Uncharacterized protein</fullName>
    </submittedName>
</protein>
<dbReference type="SMART" id="SM00335">
    <property type="entry name" value="ANX"/>
    <property type="match status" value="1"/>
</dbReference>
<dbReference type="GO" id="GO:0001786">
    <property type="term" value="F:phosphatidylserine binding"/>
    <property type="evidence" value="ECO:0007669"/>
    <property type="project" value="TreeGrafter"/>
</dbReference>
<dbReference type="AlphaFoldDB" id="A0AAV0Z2Z3"/>
<dbReference type="GO" id="GO:0005737">
    <property type="term" value="C:cytoplasm"/>
    <property type="evidence" value="ECO:0007669"/>
    <property type="project" value="TreeGrafter"/>
</dbReference>
<proteinExistence type="predicted"/>
<dbReference type="GO" id="GO:0005509">
    <property type="term" value="F:calcium ion binding"/>
    <property type="evidence" value="ECO:0007669"/>
    <property type="project" value="InterPro"/>
</dbReference>